<evidence type="ECO:0000256" key="2">
    <source>
        <dbReference type="ARBA" id="ARBA00023125"/>
    </source>
</evidence>
<dbReference type="PANTHER" id="PTHR44688">
    <property type="entry name" value="DNA-BINDING TRANSCRIPTIONAL ACTIVATOR DEVR_DOSR"/>
    <property type="match status" value="1"/>
</dbReference>
<feature type="domain" description="HTH luxR-type" evidence="4">
    <location>
        <begin position="5"/>
        <end position="70"/>
    </location>
</feature>
<keyword evidence="1" id="KW-0805">Transcription regulation</keyword>
<evidence type="ECO:0000256" key="3">
    <source>
        <dbReference type="ARBA" id="ARBA00023163"/>
    </source>
</evidence>
<evidence type="ECO:0000256" key="1">
    <source>
        <dbReference type="ARBA" id="ARBA00023015"/>
    </source>
</evidence>
<dbReference type="PROSITE" id="PS50043">
    <property type="entry name" value="HTH_LUXR_2"/>
    <property type="match status" value="1"/>
</dbReference>
<dbReference type="InterPro" id="IPR016032">
    <property type="entry name" value="Sig_transdc_resp-reg_C-effctor"/>
</dbReference>
<evidence type="ECO:0000313" key="6">
    <source>
        <dbReference type="Proteomes" id="UP000534783"/>
    </source>
</evidence>
<keyword evidence="6" id="KW-1185">Reference proteome</keyword>
<dbReference type="AlphaFoldDB" id="A0A7X6DU18"/>
<comment type="caution">
    <text evidence="5">The sequence shown here is derived from an EMBL/GenBank/DDBJ whole genome shotgun (WGS) entry which is preliminary data.</text>
</comment>
<protein>
    <submittedName>
        <fullName evidence="5">Response regulator transcription factor</fullName>
    </submittedName>
</protein>
<name>A0A7X6DU18_9BACT</name>
<evidence type="ECO:0000259" key="4">
    <source>
        <dbReference type="PROSITE" id="PS50043"/>
    </source>
</evidence>
<dbReference type="InterPro" id="IPR000792">
    <property type="entry name" value="Tscrpt_reg_LuxR_C"/>
</dbReference>
<dbReference type="SUPFAM" id="SSF46894">
    <property type="entry name" value="C-terminal effector domain of the bipartite response regulators"/>
    <property type="match status" value="1"/>
</dbReference>
<sequence>MQKDKKNERRPLTPREIEVIRYVAEGYKNKDIAEKLGIQIKTVETHRTNINNKLGFNHVSQLIIYAIQKKLIKIEIEE</sequence>
<keyword evidence="3" id="KW-0804">Transcription</keyword>
<dbReference type="GO" id="GO:0003677">
    <property type="term" value="F:DNA binding"/>
    <property type="evidence" value="ECO:0007669"/>
    <property type="project" value="UniProtKB-KW"/>
</dbReference>
<keyword evidence="2" id="KW-0238">DNA-binding</keyword>
<dbReference type="SMART" id="SM00421">
    <property type="entry name" value="HTH_LUXR"/>
    <property type="match status" value="1"/>
</dbReference>
<dbReference type="PROSITE" id="PS00622">
    <property type="entry name" value="HTH_LUXR_1"/>
    <property type="match status" value="1"/>
</dbReference>
<proteinExistence type="predicted"/>
<dbReference type="PANTHER" id="PTHR44688:SF16">
    <property type="entry name" value="DNA-BINDING TRANSCRIPTIONAL ACTIVATOR DEVR_DOSR"/>
    <property type="match status" value="1"/>
</dbReference>
<evidence type="ECO:0000313" key="5">
    <source>
        <dbReference type="EMBL" id="NKE73023.1"/>
    </source>
</evidence>
<dbReference type="Gene3D" id="1.10.10.10">
    <property type="entry name" value="Winged helix-like DNA-binding domain superfamily/Winged helix DNA-binding domain"/>
    <property type="match status" value="1"/>
</dbReference>
<accession>A0A7X6DU18</accession>
<dbReference type="Proteomes" id="UP000534783">
    <property type="component" value="Unassembled WGS sequence"/>
</dbReference>
<reference evidence="5 6" key="1">
    <citation type="journal article" date="2020" name="Nature">
        <title>Bacterial chemolithoautotrophy via manganese oxidation.</title>
        <authorList>
            <person name="Yu H."/>
            <person name="Leadbetter J.R."/>
        </authorList>
    </citation>
    <scope>NUCLEOTIDE SEQUENCE [LARGE SCALE GENOMIC DNA]</scope>
    <source>
        <strain evidence="5 6">Mn-1</strain>
    </source>
</reference>
<dbReference type="Pfam" id="PF00196">
    <property type="entry name" value="GerE"/>
    <property type="match status" value="1"/>
</dbReference>
<dbReference type="PRINTS" id="PR00038">
    <property type="entry name" value="HTHLUXR"/>
</dbReference>
<dbReference type="InterPro" id="IPR036388">
    <property type="entry name" value="WH-like_DNA-bd_sf"/>
</dbReference>
<dbReference type="GO" id="GO:0006355">
    <property type="term" value="P:regulation of DNA-templated transcription"/>
    <property type="evidence" value="ECO:0007669"/>
    <property type="project" value="InterPro"/>
</dbReference>
<organism evidence="5 6">
    <name type="scientific">Candidatus Manganitrophus noduliformans</name>
    <dbReference type="NCBI Taxonomy" id="2606439"/>
    <lineage>
        <taxon>Bacteria</taxon>
        <taxon>Pseudomonadati</taxon>
        <taxon>Nitrospirota</taxon>
        <taxon>Nitrospiria</taxon>
        <taxon>Candidatus Troglogloeales</taxon>
        <taxon>Candidatus Manganitrophaceae</taxon>
        <taxon>Candidatus Manganitrophus</taxon>
    </lineage>
</organism>
<dbReference type="EMBL" id="VTOW01000005">
    <property type="protein sequence ID" value="NKE73023.1"/>
    <property type="molecule type" value="Genomic_DNA"/>
</dbReference>
<gene>
    <name evidence="5" type="ORF">MNODULE_19910</name>
</gene>
<dbReference type="RefSeq" id="WP_168062972.1">
    <property type="nucleotide sequence ID" value="NZ_VTOW01000005.1"/>
</dbReference>
<dbReference type="CDD" id="cd06170">
    <property type="entry name" value="LuxR_C_like"/>
    <property type="match status" value="1"/>
</dbReference>